<evidence type="ECO:0000256" key="1">
    <source>
        <dbReference type="SAM" id="MobiDB-lite"/>
    </source>
</evidence>
<dbReference type="OrthoDB" id="3676177at2"/>
<dbReference type="KEGG" id="amq:AMETH_2051"/>
<protein>
    <submittedName>
        <fullName evidence="3">Uncharacterized protein</fullName>
    </submittedName>
</protein>
<dbReference type="RefSeq" id="WP_156131641.1">
    <property type="nucleotide sequence ID" value="NZ_AQUL01000001.1"/>
</dbReference>
<evidence type="ECO:0000313" key="3">
    <source>
        <dbReference type="EMBL" id="AIJ22143.1"/>
    </source>
</evidence>
<feature type="compositionally biased region" description="Basic residues" evidence="1">
    <location>
        <begin position="81"/>
        <end position="92"/>
    </location>
</feature>
<organism evidence="3 4">
    <name type="scientific">Amycolatopsis methanolica 239</name>
    <dbReference type="NCBI Taxonomy" id="1068978"/>
    <lineage>
        <taxon>Bacteria</taxon>
        <taxon>Bacillati</taxon>
        <taxon>Actinomycetota</taxon>
        <taxon>Actinomycetes</taxon>
        <taxon>Pseudonocardiales</taxon>
        <taxon>Pseudonocardiaceae</taxon>
        <taxon>Amycolatopsis</taxon>
        <taxon>Amycolatopsis methanolica group</taxon>
    </lineage>
</organism>
<dbReference type="PATRIC" id="fig|1068978.7.peg.2178"/>
<gene>
    <name evidence="3" type="ORF">AMETH_2051</name>
</gene>
<evidence type="ECO:0000313" key="4">
    <source>
        <dbReference type="Proteomes" id="UP000062973"/>
    </source>
</evidence>
<feature type="transmembrane region" description="Helical" evidence="2">
    <location>
        <begin position="20"/>
        <end position="40"/>
    </location>
</feature>
<dbReference type="eggNOG" id="ENOG50322GP">
    <property type="taxonomic scope" value="Bacteria"/>
</dbReference>
<accession>A0A076MMT7</accession>
<sequence length="92" mass="9902">MFKSFVAWLDSYITEEGLPAALKAVVGLLGFAGLLGTLFGSLPIRAGARAAVALSVLGAVTAIWRDRREPLREHEEDRKLARALHRPHPAGA</sequence>
<keyword evidence="2" id="KW-1133">Transmembrane helix</keyword>
<keyword evidence="2" id="KW-0472">Membrane</keyword>
<proteinExistence type="predicted"/>
<feature type="region of interest" description="Disordered" evidence="1">
    <location>
        <begin position="71"/>
        <end position="92"/>
    </location>
</feature>
<dbReference type="EMBL" id="CP009110">
    <property type="protein sequence ID" value="AIJ22143.1"/>
    <property type="molecule type" value="Genomic_DNA"/>
</dbReference>
<keyword evidence="2" id="KW-0812">Transmembrane</keyword>
<feature type="compositionally biased region" description="Basic and acidic residues" evidence="1">
    <location>
        <begin position="71"/>
        <end position="80"/>
    </location>
</feature>
<reference evidence="3 4" key="1">
    <citation type="submission" date="2014-07" db="EMBL/GenBank/DDBJ databases">
        <title>Whole Genome Sequence of the Amycolatopsis methanolica 239.</title>
        <authorList>
            <person name="Tang B."/>
        </authorList>
    </citation>
    <scope>NUCLEOTIDE SEQUENCE [LARGE SCALE GENOMIC DNA]</scope>
    <source>
        <strain evidence="3 4">239</strain>
    </source>
</reference>
<name>A0A076MMT7_AMYME</name>
<evidence type="ECO:0000256" key="2">
    <source>
        <dbReference type="SAM" id="Phobius"/>
    </source>
</evidence>
<dbReference type="STRING" id="1068978.AMETH_2051"/>
<dbReference type="Proteomes" id="UP000062973">
    <property type="component" value="Chromosome"/>
</dbReference>
<dbReference type="HOGENOM" id="CLU_2406870_0_0_11"/>
<dbReference type="AlphaFoldDB" id="A0A076MMT7"/>
<keyword evidence="4" id="KW-1185">Reference proteome</keyword>